<evidence type="ECO:0000313" key="2">
    <source>
        <dbReference type="EMBL" id="QMT16005.1"/>
    </source>
</evidence>
<evidence type="ECO:0000313" key="3">
    <source>
        <dbReference type="Proteomes" id="UP000514716"/>
    </source>
</evidence>
<proteinExistence type="predicted"/>
<dbReference type="Pfam" id="PF10057">
    <property type="entry name" value="MpsC"/>
    <property type="match status" value="1"/>
</dbReference>
<gene>
    <name evidence="2" type="ORF">H1Q58_08380</name>
</gene>
<organism evidence="2 3">
    <name type="scientific">Planococcus maritimus</name>
    <dbReference type="NCBI Taxonomy" id="192421"/>
    <lineage>
        <taxon>Bacteria</taxon>
        <taxon>Bacillati</taxon>
        <taxon>Bacillota</taxon>
        <taxon>Bacilli</taxon>
        <taxon>Bacillales</taxon>
        <taxon>Caryophanaceae</taxon>
        <taxon>Planococcus</taxon>
    </lineage>
</organism>
<sequence length="232" mass="27127">MQEARPIQSEVSGYISNLLRQHFGKGPASVYVTIKRPYITIHFRGFVSPMEKILLDQEEDIRVLETRNFMFSALKTEILQELLNITQLDFTELYVDWNLSLKSGMFIGVMNEELAWDSFEWPEDTQRDVFHKQIERVNEEAARIPDKIDTFWMSNRTLLLKRSGVLVGIEKALIDEGFVDMLKLTKRPLEHKLLKAAPLHHVLQRNINEIFMDWNFSQDVGYIAFILAAEPR</sequence>
<name>A0A7D7SE95_PLAMR</name>
<feature type="domain" description="Na+-translocating membrane potential-generating system MpsC" evidence="1">
    <location>
        <begin position="7"/>
        <end position="111"/>
    </location>
</feature>
<reference evidence="2 3" key="1">
    <citation type="submission" date="2020-07" db="EMBL/GenBank/DDBJ databases">
        <title>Screening of a cold-adapted Planococcus bacterium producing protease in traditional shrimp paste and protease identification by genome sequencing.</title>
        <authorList>
            <person name="Gao R."/>
            <person name="Leng W."/>
            <person name="Chu Q."/>
            <person name="Wu X."/>
            <person name="Liu H."/>
            <person name="Li X."/>
        </authorList>
    </citation>
    <scope>NUCLEOTIDE SEQUENCE [LARGE SCALE GENOMIC DNA]</scope>
    <source>
        <strain evidence="2 3">XJ11</strain>
    </source>
</reference>
<dbReference type="RefSeq" id="WP_182091169.1">
    <property type="nucleotide sequence ID" value="NZ_CP059540.1"/>
</dbReference>
<keyword evidence="3" id="KW-1185">Reference proteome</keyword>
<dbReference type="InterPro" id="IPR018745">
    <property type="entry name" value="MpsC"/>
</dbReference>
<dbReference type="KEGG" id="pdec:H1Q58_08380"/>
<evidence type="ECO:0000259" key="1">
    <source>
        <dbReference type="Pfam" id="PF10057"/>
    </source>
</evidence>
<dbReference type="AlphaFoldDB" id="A0A7D7SE95"/>
<dbReference type="EMBL" id="CP059540">
    <property type="protein sequence ID" value="QMT16005.1"/>
    <property type="molecule type" value="Genomic_DNA"/>
</dbReference>
<accession>A0A7D7SE95</accession>
<dbReference type="Proteomes" id="UP000514716">
    <property type="component" value="Chromosome"/>
</dbReference>
<protein>
    <submittedName>
        <fullName evidence="2">DUF2294 family protein</fullName>
    </submittedName>
</protein>